<keyword evidence="5 16" id="KW-0732">Signal</keyword>
<evidence type="ECO:0000256" key="7">
    <source>
        <dbReference type="ARBA" id="ARBA00022741"/>
    </source>
</evidence>
<keyword evidence="10 15" id="KW-1133">Transmembrane helix</keyword>
<gene>
    <name evidence="19" type="ORF">Scep_023062</name>
</gene>
<evidence type="ECO:0000313" key="20">
    <source>
        <dbReference type="Proteomes" id="UP001419268"/>
    </source>
</evidence>
<dbReference type="SMART" id="SM00220">
    <property type="entry name" value="S_TKc"/>
    <property type="match status" value="1"/>
</dbReference>
<proteinExistence type="predicted"/>
<comment type="subcellular location">
    <subcellularLocation>
        <location evidence="1">Membrane</location>
        <topology evidence="1">Single-pass type I membrane protein</topology>
    </subcellularLocation>
</comment>
<dbReference type="InterPro" id="IPR000719">
    <property type="entry name" value="Prot_kinase_dom"/>
</dbReference>
<evidence type="ECO:0000256" key="6">
    <source>
        <dbReference type="ARBA" id="ARBA00022737"/>
    </source>
</evidence>
<dbReference type="GO" id="GO:0004674">
    <property type="term" value="F:protein serine/threonine kinase activity"/>
    <property type="evidence" value="ECO:0007669"/>
    <property type="project" value="UniProtKB-KW"/>
</dbReference>
<dbReference type="Pfam" id="PF00069">
    <property type="entry name" value="Pkinase"/>
    <property type="match status" value="1"/>
</dbReference>
<dbReference type="PROSITE" id="PS00107">
    <property type="entry name" value="PROTEIN_KINASE_ATP"/>
    <property type="match status" value="1"/>
</dbReference>
<keyword evidence="8" id="KW-0418">Kinase</keyword>
<dbReference type="GO" id="GO:0016020">
    <property type="term" value="C:membrane"/>
    <property type="evidence" value="ECO:0007669"/>
    <property type="project" value="UniProtKB-SubCell"/>
</dbReference>
<dbReference type="InterPro" id="IPR017441">
    <property type="entry name" value="Protein_kinase_ATP_BS"/>
</dbReference>
<feature type="domain" description="Gnk2-homologous" evidence="18">
    <location>
        <begin position="207"/>
        <end position="322"/>
    </location>
</feature>
<feature type="region of interest" description="Disordered" evidence="14">
    <location>
        <begin position="48"/>
        <end position="72"/>
    </location>
</feature>
<reference evidence="19 20" key="1">
    <citation type="submission" date="2024-01" db="EMBL/GenBank/DDBJ databases">
        <title>Genome assemblies of Stephania.</title>
        <authorList>
            <person name="Yang L."/>
        </authorList>
    </citation>
    <scope>NUCLEOTIDE SEQUENCE [LARGE SCALE GENOMIC DNA]</scope>
    <source>
        <strain evidence="19">JXDWG</strain>
        <tissue evidence="19">Leaf</tissue>
    </source>
</reference>
<dbReference type="InterPro" id="IPR002902">
    <property type="entry name" value="GNK2"/>
</dbReference>
<feature type="domain" description="Gnk2-homologous" evidence="18">
    <location>
        <begin position="83"/>
        <end position="201"/>
    </location>
</feature>
<accession>A0AAP0FC88</accession>
<feature type="signal peptide" evidence="16">
    <location>
        <begin position="1"/>
        <end position="27"/>
    </location>
</feature>
<dbReference type="GO" id="GO:0005524">
    <property type="term" value="F:ATP binding"/>
    <property type="evidence" value="ECO:0007669"/>
    <property type="project" value="UniProtKB-UniRule"/>
</dbReference>
<evidence type="ECO:0000256" key="3">
    <source>
        <dbReference type="ARBA" id="ARBA00022679"/>
    </source>
</evidence>
<dbReference type="FunFam" id="3.30.200.20:FF:000178">
    <property type="entry name" value="serine/threonine-protein kinase PBS1-like"/>
    <property type="match status" value="1"/>
</dbReference>
<dbReference type="Proteomes" id="UP001419268">
    <property type="component" value="Unassembled WGS sequence"/>
</dbReference>
<feature type="domain" description="Protein kinase" evidence="17">
    <location>
        <begin position="427"/>
        <end position="712"/>
    </location>
</feature>
<dbReference type="Gene3D" id="1.10.510.10">
    <property type="entry name" value="Transferase(Phosphotransferase) domain 1"/>
    <property type="match status" value="1"/>
</dbReference>
<dbReference type="CDD" id="cd23509">
    <property type="entry name" value="Gnk2-like"/>
    <property type="match status" value="2"/>
</dbReference>
<evidence type="ECO:0000256" key="2">
    <source>
        <dbReference type="ARBA" id="ARBA00022527"/>
    </source>
</evidence>
<dbReference type="Gene3D" id="3.30.430.20">
    <property type="entry name" value="Gnk2 domain, C-X8-C-X2-C motif"/>
    <property type="match status" value="2"/>
</dbReference>
<feature type="transmembrane region" description="Helical" evidence="15">
    <location>
        <begin position="358"/>
        <end position="379"/>
    </location>
</feature>
<evidence type="ECO:0000256" key="1">
    <source>
        <dbReference type="ARBA" id="ARBA00004479"/>
    </source>
</evidence>
<evidence type="ECO:0000256" key="13">
    <source>
        <dbReference type="PROSITE-ProRule" id="PRU10141"/>
    </source>
</evidence>
<dbReference type="InterPro" id="IPR045874">
    <property type="entry name" value="LRK10/LRL21-25-like"/>
</dbReference>
<keyword evidence="9 13" id="KW-0067">ATP-binding</keyword>
<keyword evidence="7 13" id="KW-0547">Nucleotide-binding</keyword>
<evidence type="ECO:0000259" key="17">
    <source>
        <dbReference type="PROSITE" id="PS50011"/>
    </source>
</evidence>
<dbReference type="PROSITE" id="PS00108">
    <property type="entry name" value="PROTEIN_KINASE_ST"/>
    <property type="match status" value="1"/>
</dbReference>
<feature type="chain" id="PRO_5042923377" evidence="16">
    <location>
        <begin position="28"/>
        <end position="736"/>
    </location>
</feature>
<dbReference type="FunFam" id="1.10.510.10:FF:000590">
    <property type="entry name" value="PR5-like receptor kinase"/>
    <property type="match status" value="1"/>
</dbReference>
<dbReference type="AlphaFoldDB" id="A0AAP0FC88"/>
<sequence>MAVSGCCSHCLLVFSCLLSWAIRYSNPATTPHDPHQIVYPPNIPSKIPSPPRLPSPPPPPPPPPYIPPPPPPLRPLQESAYPQFYVHLICIPTSPSRPHSTIAPATDIITNLVLKFPQSAEDFQLRRDGYMNYTVSVPNNFTTNPVAYGYVLCKGNISPEYCLGCVHAASDKLNKSCHPNQTSEAIVYFEDCLLHYSTRPFFSLLQTTPIVYLKSVLKASDPVRFNLTLTKLLEGLEDQVASTGTKFAVSTSVDVYGVGNNNVAIRPQSLKGMIQCIPDLRVDDCKVCVHQAIADIPTCCEGNVGARVIRPSCSLRYDLGDFYGSAFTRDVVMNVSKAPQQTSISFTRLPGMSKGKKIVIALSVGASGIAAAIAVFCFWRMKCVSRKLMILSKKKTESAQNVEQFLMNYGSLSPIRYEYSEIKRMTNSFQDKLGKGGYGSVFKGKLDDGRMAAVKLLSESKGNGDEFINEVASISRTSHVNIVMLLGFCVKGSKRALVYEFMPNGSLEKFIYDSTQPHLGWKTLYDITLGIARGLEYLHRGCNTRILHFDIKPHNILLDKDFCPKISDFGLSKLCMEKESVISLRGARGTPGFIAPELVSRNFGAVSYKSDVYSYGMMVLEIVGGRKNVNTGATNSSQVFFPQWIYNNVEQSRDLGLQGVTTSEDEEIVRKMVLVGLWCIQMDPSKRPPMNEVLEMLEGSVDELQIPPKPFLSSPSVSSLQKDDSNASISSTLTAR</sequence>
<dbReference type="PROSITE" id="PS51473">
    <property type="entry name" value="GNK2"/>
    <property type="match status" value="2"/>
</dbReference>
<evidence type="ECO:0000256" key="16">
    <source>
        <dbReference type="SAM" id="SignalP"/>
    </source>
</evidence>
<dbReference type="PANTHER" id="PTHR27009">
    <property type="entry name" value="RUST RESISTANCE KINASE LR10-RELATED"/>
    <property type="match status" value="1"/>
</dbReference>
<evidence type="ECO:0000256" key="5">
    <source>
        <dbReference type="ARBA" id="ARBA00022729"/>
    </source>
</evidence>
<dbReference type="SUPFAM" id="SSF101447">
    <property type="entry name" value="Formin homology 2 domain (FH2 domain)"/>
    <property type="match status" value="1"/>
</dbReference>
<evidence type="ECO:0000256" key="9">
    <source>
        <dbReference type="ARBA" id="ARBA00022840"/>
    </source>
</evidence>
<evidence type="ECO:0000256" key="14">
    <source>
        <dbReference type="SAM" id="MobiDB-lite"/>
    </source>
</evidence>
<dbReference type="PROSITE" id="PS50011">
    <property type="entry name" value="PROTEIN_KINASE_DOM"/>
    <property type="match status" value="1"/>
</dbReference>
<dbReference type="Gene3D" id="3.30.200.20">
    <property type="entry name" value="Phosphorylase Kinase, domain 1"/>
    <property type="match status" value="1"/>
</dbReference>
<feature type="compositionally biased region" description="Polar residues" evidence="14">
    <location>
        <begin position="713"/>
        <end position="736"/>
    </location>
</feature>
<evidence type="ECO:0000259" key="18">
    <source>
        <dbReference type="PROSITE" id="PS51473"/>
    </source>
</evidence>
<keyword evidence="20" id="KW-1185">Reference proteome</keyword>
<dbReference type="InterPro" id="IPR038408">
    <property type="entry name" value="GNK2_sf"/>
</dbReference>
<feature type="region of interest" description="Disordered" evidence="14">
    <location>
        <begin position="712"/>
        <end position="736"/>
    </location>
</feature>
<organism evidence="19 20">
    <name type="scientific">Stephania cephalantha</name>
    <dbReference type="NCBI Taxonomy" id="152367"/>
    <lineage>
        <taxon>Eukaryota</taxon>
        <taxon>Viridiplantae</taxon>
        <taxon>Streptophyta</taxon>
        <taxon>Embryophyta</taxon>
        <taxon>Tracheophyta</taxon>
        <taxon>Spermatophyta</taxon>
        <taxon>Magnoliopsida</taxon>
        <taxon>Ranunculales</taxon>
        <taxon>Menispermaceae</taxon>
        <taxon>Menispermoideae</taxon>
        <taxon>Cissampelideae</taxon>
        <taxon>Stephania</taxon>
    </lineage>
</organism>
<evidence type="ECO:0000256" key="8">
    <source>
        <dbReference type="ARBA" id="ARBA00022777"/>
    </source>
</evidence>
<dbReference type="EMBL" id="JBBNAG010000009">
    <property type="protein sequence ID" value="KAK9106218.1"/>
    <property type="molecule type" value="Genomic_DNA"/>
</dbReference>
<keyword evidence="2" id="KW-0723">Serine/threonine-protein kinase</keyword>
<keyword evidence="3" id="KW-0808">Transferase</keyword>
<dbReference type="Pfam" id="PF01657">
    <property type="entry name" value="Stress-antifung"/>
    <property type="match status" value="2"/>
</dbReference>
<protein>
    <submittedName>
        <fullName evidence="19">Uncharacterized protein</fullName>
    </submittedName>
</protein>
<keyword evidence="6" id="KW-0677">Repeat</keyword>
<keyword evidence="11 15" id="KW-0472">Membrane</keyword>
<evidence type="ECO:0000256" key="4">
    <source>
        <dbReference type="ARBA" id="ARBA00022692"/>
    </source>
</evidence>
<name>A0AAP0FC88_9MAGN</name>
<evidence type="ECO:0000256" key="15">
    <source>
        <dbReference type="SAM" id="Phobius"/>
    </source>
</evidence>
<dbReference type="SUPFAM" id="SSF56112">
    <property type="entry name" value="Protein kinase-like (PK-like)"/>
    <property type="match status" value="1"/>
</dbReference>
<evidence type="ECO:0000256" key="12">
    <source>
        <dbReference type="ARBA" id="ARBA00023180"/>
    </source>
</evidence>
<dbReference type="InterPro" id="IPR008271">
    <property type="entry name" value="Ser/Thr_kinase_AS"/>
</dbReference>
<keyword evidence="12" id="KW-0325">Glycoprotein</keyword>
<evidence type="ECO:0000256" key="11">
    <source>
        <dbReference type="ARBA" id="ARBA00023136"/>
    </source>
</evidence>
<keyword evidence="4 15" id="KW-0812">Transmembrane</keyword>
<dbReference type="InterPro" id="IPR011009">
    <property type="entry name" value="Kinase-like_dom_sf"/>
</dbReference>
<evidence type="ECO:0000256" key="10">
    <source>
        <dbReference type="ARBA" id="ARBA00022989"/>
    </source>
</evidence>
<evidence type="ECO:0000313" key="19">
    <source>
        <dbReference type="EMBL" id="KAK9106218.1"/>
    </source>
</evidence>
<comment type="caution">
    <text evidence="19">The sequence shown here is derived from an EMBL/GenBank/DDBJ whole genome shotgun (WGS) entry which is preliminary data.</text>
</comment>
<feature type="binding site" evidence="13">
    <location>
        <position position="455"/>
    </location>
    <ligand>
        <name>ATP</name>
        <dbReference type="ChEBI" id="CHEBI:30616"/>
    </ligand>
</feature>